<gene>
    <name evidence="3" type="ORF">SAPINGB_P003586</name>
</gene>
<feature type="compositionally biased region" description="Polar residues" evidence="1">
    <location>
        <begin position="588"/>
        <end position="597"/>
    </location>
</feature>
<dbReference type="AlphaFoldDB" id="A0A5E8BQ34"/>
<feature type="region of interest" description="Disordered" evidence="1">
    <location>
        <begin position="274"/>
        <end position="307"/>
    </location>
</feature>
<keyword evidence="2" id="KW-0812">Transmembrane</keyword>
<dbReference type="EMBL" id="CABVLU010000003">
    <property type="protein sequence ID" value="VVT53463.1"/>
    <property type="molecule type" value="Genomic_DNA"/>
</dbReference>
<evidence type="ECO:0000313" key="3">
    <source>
        <dbReference type="EMBL" id="VVT53463.1"/>
    </source>
</evidence>
<evidence type="ECO:0000256" key="1">
    <source>
        <dbReference type="SAM" id="MobiDB-lite"/>
    </source>
</evidence>
<feature type="region of interest" description="Disordered" evidence="1">
    <location>
        <begin position="890"/>
        <end position="956"/>
    </location>
</feature>
<feature type="region of interest" description="Disordered" evidence="1">
    <location>
        <begin position="129"/>
        <end position="223"/>
    </location>
</feature>
<feature type="compositionally biased region" description="Polar residues" evidence="1">
    <location>
        <begin position="610"/>
        <end position="624"/>
    </location>
</feature>
<feature type="region of interest" description="Disordered" evidence="1">
    <location>
        <begin position="570"/>
        <end position="624"/>
    </location>
</feature>
<feature type="compositionally biased region" description="Polar residues" evidence="1">
    <location>
        <begin position="45"/>
        <end position="70"/>
    </location>
</feature>
<keyword evidence="2" id="KW-1133">Transmembrane helix</keyword>
<feature type="region of interest" description="Disordered" evidence="1">
    <location>
        <begin position="755"/>
        <end position="785"/>
    </location>
</feature>
<dbReference type="GeneID" id="43582403"/>
<feature type="compositionally biased region" description="Polar residues" evidence="1">
    <location>
        <begin position="135"/>
        <end position="159"/>
    </location>
</feature>
<feature type="compositionally biased region" description="Polar residues" evidence="1">
    <location>
        <begin position="775"/>
        <end position="785"/>
    </location>
</feature>
<feature type="region of interest" description="Disordered" evidence="1">
    <location>
        <begin position="829"/>
        <end position="864"/>
    </location>
</feature>
<keyword evidence="4" id="KW-1185">Reference proteome</keyword>
<feature type="transmembrane region" description="Helical" evidence="2">
    <location>
        <begin position="1158"/>
        <end position="1183"/>
    </location>
</feature>
<accession>A0A5E8BQ34</accession>
<feature type="compositionally biased region" description="Polar residues" evidence="1">
    <location>
        <begin position="189"/>
        <end position="199"/>
    </location>
</feature>
<organism evidence="3 4">
    <name type="scientific">Magnusiomyces paraingens</name>
    <dbReference type="NCBI Taxonomy" id="2606893"/>
    <lineage>
        <taxon>Eukaryota</taxon>
        <taxon>Fungi</taxon>
        <taxon>Dikarya</taxon>
        <taxon>Ascomycota</taxon>
        <taxon>Saccharomycotina</taxon>
        <taxon>Dipodascomycetes</taxon>
        <taxon>Dipodascales</taxon>
        <taxon>Dipodascaceae</taxon>
        <taxon>Magnusiomyces</taxon>
    </lineage>
</organism>
<name>A0A5E8BQ34_9ASCO</name>
<reference evidence="3 4" key="1">
    <citation type="submission" date="2019-09" db="EMBL/GenBank/DDBJ databases">
        <authorList>
            <person name="Brejova B."/>
        </authorList>
    </citation>
    <scope>NUCLEOTIDE SEQUENCE [LARGE SCALE GENOMIC DNA]</scope>
</reference>
<feature type="compositionally biased region" description="Polar residues" evidence="1">
    <location>
        <begin position="910"/>
        <end position="921"/>
    </location>
</feature>
<feature type="compositionally biased region" description="Polar residues" evidence="1">
    <location>
        <begin position="172"/>
        <end position="181"/>
    </location>
</feature>
<feature type="transmembrane region" description="Helical" evidence="2">
    <location>
        <begin position="1124"/>
        <end position="1146"/>
    </location>
</feature>
<proteinExistence type="predicted"/>
<feature type="compositionally biased region" description="Polar residues" evidence="1">
    <location>
        <begin position="294"/>
        <end position="307"/>
    </location>
</feature>
<feature type="compositionally biased region" description="Low complexity" evidence="1">
    <location>
        <begin position="200"/>
        <end position="220"/>
    </location>
</feature>
<keyword evidence="2" id="KW-0472">Membrane</keyword>
<sequence length="1184" mass="129594">MDTSASNDSNIYRYSHHAPSPSYVSIGTDITSSADSFYSAEEGSNHSNENEVFTNSPPQNIEPQSRFQAHSNQLPLSRASVASTASYAFSFSAYESAAEDDLEPDFSRHSRALSISTVTDHEIPAIAATSKKDSFSTNDNSPNPVKLSQNSEPRFSTSTQDDRRQTLLPSHLLQNTQQVESEVSDRPTQKSNGTTVTQFSSSSADIDSCSLSSQSTTDGSILPNTIESNNSFDFSLKSLPDFHLHKSSSDLKLAAGNSTNSAFSEIISQPNSVDPSIANVPSPKSTKPEESLLHTPQSVRKVKSSSPTLHHTDFYDAKKLGSHFTPKHSKIASSNSQDFVFNDNFDNTRSPWQIHQKSLSDEKTAFTSIPLSASSKSVAKSLSSGYLNQTLVASDSNTSNALNSTLSNSTSFSSTNANLTSISGSPSEFDFDFDFNDSNLSGHSPYSIRSRRYVQDSPHLKMQDQNSVLVNNFEEASPDHEKTERLNSDLPHNPNFKFNEEIINNKTHAPNLPPSVSCPPIPKESLKGESESFRPVRSSLLSETSCYSDTIPQAIVHPARKNMHHVYRSRSSFSDTVSPKSDSLYENDPSSPGSNIENDIYNKDGMNFSPDATQSETTPGSGNLKSSVVQVPVYSSPNIDSFSKFPYRNSQMPGKLSATSSPDTAEKAKFLYQPISAFVTTSDPNSTELEENSFPLQIINNNTTTYNSNTAKKINNNFFLDDAAIFSSSTPQAFFAATALQNPFTYPSNNLLFNTKLDTNTPANNLSNSPPSPTKPGSGNANSSSSLKFVRFNDSSLVSLMERKDVDDFYQDQSRSKSLPNINRHVIRKHSNDKLGVNSLRNSPRNIEFPSSPPMARNSSPNKSVSPTFALNTISNVDINNNTDTYNTIFNKNNGSGNNFETPTRESRASSKNSRYSQHSAISRHSRTSRNSRSSRNSQRFSKSSQHSQSSTSSLSSYLLNTQNLMQSMLRSHPSNSSLRQSLVSTADDIHEDFENYENTVMGSVNVTEPEEMIVTTKVSPVPVFAVQDAASSAILPNLPPTIAPPDAPIPRPQPAMLRKNSRDFDLSRHTFSGINLSNEDDANLAATARAANVITEKRSEKFGEKNEVIDEYGNVLCPPMLEWFLLFAFALFPLFWLLLACGVFDKAIGKVSKRTKIIALVLAIILFVAAIAGLIVGLAVGLT</sequence>
<dbReference type="RefSeq" id="XP_031854194.1">
    <property type="nucleotide sequence ID" value="XM_031998303.1"/>
</dbReference>
<feature type="compositionally biased region" description="Low complexity" evidence="1">
    <location>
        <begin position="759"/>
        <end position="769"/>
    </location>
</feature>
<dbReference type="Proteomes" id="UP000398389">
    <property type="component" value="Unassembled WGS sequence"/>
</dbReference>
<evidence type="ECO:0000256" key="2">
    <source>
        <dbReference type="SAM" id="Phobius"/>
    </source>
</evidence>
<feature type="compositionally biased region" description="Polar residues" evidence="1">
    <location>
        <begin position="570"/>
        <end position="581"/>
    </location>
</feature>
<feature type="compositionally biased region" description="Low complexity" evidence="1">
    <location>
        <begin position="931"/>
        <end position="956"/>
    </location>
</feature>
<feature type="compositionally biased region" description="Polar residues" evidence="1">
    <location>
        <begin position="892"/>
        <end position="902"/>
    </location>
</feature>
<evidence type="ECO:0000313" key="4">
    <source>
        <dbReference type="Proteomes" id="UP000398389"/>
    </source>
</evidence>
<protein>
    <submittedName>
        <fullName evidence="3">Uncharacterized protein</fullName>
    </submittedName>
</protein>
<feature type="region of interest" description="Disordered" evidence="1">
    <location>
        <begin position="37"/>
        <end position="70"/>
    </location>
</feature>